<dbReference type="PANTHER" id="PTHR23135:SF4">
    <property type="entry name" value="UDP-N-ACETYLMURAMOYL-L-ALANYL-D-GLUTAMATE--2,6-DIAMINOPIMELATE LIGASE MURE HOMOLOG, CHLOROPLASTIC"/>
    <property type="match status" value="1"/>
</dbReference>
<evidence type="ECO:0000313" key="3">
    <source>
        <dbReference type="EMBL" id="KKS03537.1"/>
    </source>
</evidence>
<dbReference type="GO" id="GO:0016881">
    <property type="term" value="F:acid-amino acid ligase activity"/>
    <property type="evidence" value="ECO:0007669"/>
    <property type="project" value="InterPro"/>
</dbReference>
<protein>
    <submittedName>
        <fullName evidence="3">UDP-N-acetylmuramyl-tripeptide synthetase</fullName>
    </submittedName>
</protein>
<name>A0A0G0VV30_9BACT</name>
<accession>A0A0G0VV30</accession>
<evidence type="ECO:0000259" key="2">
    <source>
        <dbReference type="Pfam" id="PF08245"/>
    </source>
</evidence>
<dbReference type="Gene3D" id="3.40.1190.10">
    <property type="entry name" value="Mur-like, catalytic domain"/>
    <property type="match status" value="1"/>
</dbReference>
<dbReference type="GO" id="GO:0005524">
    <property type="term" value="F:ATP binding"/>
    <property type="evidence" value="ECO:0007669"/>
    <property type="project" value="InterPro"/>
</dbReference>
<feature type="domain" description="Mur ligase central" evidence="2">
    <location>
        <begin position="18"/>
        <end position="198"/>
    </location>
</feature>
<dbReference type="Pfam" id="PF02875">
    <property type="entry name" value="Mur_ligase_C"/>
    <property type="match status" value="1"/>
</dbReference>
<evidence type="ECO:0000313" key="4">
    <source>
        <dbReference type="Proteomes" id="UP000034493"/>
    </source>
</evidence>
<dbReference type="EMBL" id="LCBC01000019">
    <property type="protein sequence ID" value="KKS03537.1"/>
    <property type="molecule type" value="Genomic_DNA"/>
</dbReference>
<dbReference type="InterPro" id="IPR036615">
    <property type="entry name" value="Mur_ligase_C_dom_sf"/>
</dbReference>
<dbReference type="InterPro" id="IPR013221">
    <property type="entry name" value="Mur_ligase_cen"/>
</dbReference>
<reference evidence="3 4" key="1">
    <citation type="journal article" date="2015" name="Nature">
        <title>rRNA introns, odd ribosomes, and small enigmatic genomes across a large radiation of phyla.</title>
        <authorList>
            <person name="Brown C.T."/>
            <person name="Hug L.A."/>
            <person name="Thomas B.C."/>
            <person name="Sharon I."/>
            <person name="Castelle C.J."/>
            <person name="Singh A."/>
            <person name="Wilkins M.J."/>
            <person name="Williams K.H."/>
            <person name="Banfield J.F."/>
        </authorList>
    </citation>
    <scope>NUCLEOTIDE SEQUENCE [LARGE SCALE GENOMIC DNA]</scope>
</reference>
<dbReference type="SUPFAM" id="SSF53623">
    <property type="entry name" value="MurD-like peptide ligases, catalytic domain"/>
    <property type="match status" value="1"/>
</dbReference>
<sequence>MAALIFNFPSKDLVIIGVTGTDGKTTTVQMIYEILKAVGFKVSMISSVAARIGPKTFDTGFHVTTPNPWQVQKFLKKAVDLGSQYFVLEATSHGLDQNRLAFVKFKVAVITNISHEHLDYHKSWQSYAQAKAKLFKNVNFSILNADDRSFDFLKSKVDGQAITYSLNSSADFNLKNFPLNLKIVGDYNLANALAAAVATSTLGIYKSKIQKALNNFKGVLGRMEEINLGQNFKVIVDFAHTPNALERSLRTIKSQVPNPKSKLIAVFGAAGERDKTKRSLMGKTAAEGADISVLTAEDPRSEKVEDICDQIAKGLTSRGKKENKDFYQIYDRVKAIEFAVKLAQKDDIVALFGKSHEKSITYGKKEYPWDEFKVVKKAIERRLNAK</sequence>
<dbReference type="PANTHER" id="PTHR23135">
    <property type="entry name" value="MUR LIGASE FAMILY MEMBER"/>
    <property type="match status" value="1"/>
</dbReference>
<gene>
    <name evidence="3" type="ORF">UU56_C0019G0015</name>
</gene>
<dbReference type="Proteomes" id="UP000034493">
    <property type="component" value="Unassembled WGS sequence"/>
</dbReference>
<organism evidence="3 4">
    <name type="scientific">Candidatus Curtissbacteria bacterium GW2011_GWA2_41_24</name>
    <dbReference type="NCBI Taxonomy" id="1618411"/>
    <lineage>
        <taxon>Bacteria</taxon>
        <taxon>Candidatus Curtissiibacteriota</taxon>
    </lineage>
</organism>
<evidence type="ECO:0000259" key="1">
    <source>
        <dbReference type="Pfam" id="PF02875"/>
    </source>
</evidence>
<proteinExistence type="predicted"/>
<comment type="caution">
    <text evidence="3">The sequence shown here is derived from an EMBL/GenBank/DDBJ whole genome shotgun (WGS) entry which is preliminary data.</text>
</comment>
<dbReference type="InterPro" id="IPR036565">
    <property type="entry name" value="Mur-like_cat_sf"/>
</dbReference>
<dbReference type="SUPFAM" id="SSF53244">
    <property type="entry name" value="MurD-like peptide ligases, peptide-binding domain"/>
    <property type="match status" value="1"/>
</dbReference>
<dbReference type="Gene3D" id="3.90.190.20">
    <property type="entry name" value="Mur ligase, C-terminal domain"/>
    <property type="match status" value="1"/>
</dbReference>
<dbReference type="AlphaFoldDB" id="A0A0G0VV30"/>
<dbReference type="Pfam" id="PF08245">
    <property type="entry name" value="Mur_ligase_M"/>
    <property type="match status" value="1"/>
</dbReference>
<dbReference type="InterPro" id="IPR004101">
    <property type="entry name" value="Mur_ligase_C"/>
</dbReference>
<feature type="domain" description="Mur ligase C-terminal" evidence="1">
    <location>
        <begin position="221"/>
        <end position="354"/>
    </location>
</feature>